<dbReference type="NCBIfam" id="TIGR01470">
    <property type="entry name" value="cysG_Nterm"/>
    <property type="match status" value="1"/>
</dbReference>
<dbReference type="EC" id="1.3.1.76" evidence="2"/>
<gene>
    <name evidence="9" type="ordered locus">Sgly_0516</name>
</gene>
<dbReference type="OrthoDB" id="9773765at2"/>
<accession>F0SYT0</accession>
<dbReference type="Pfam" id="PF14824">
    <property type="entry name" value="Sirohm_synth_M"/>
    <property type="match status" value="1"/>
</dbReference>
<keyword evidence="5" id="KW-0627">Porphyrin biosynthesis</keyword>
<dbReference type="KEGG" id="sgy:Sgly_0516"/>
<dbReference type="GO" id="GO:0019354">
    <property type="term" value="P:siroheme biosynthetic process"/>
    <property type="evidence" value="ECO:0007669"/>
    <property type="project" value="UniProtKB-UniPathway"/>
</dbReference>
<reference evidence="10" key="2">
    <citation type="submission" date="2011-02" db="EMBL/GenBank/DDBJ databases">
        <title>The complete genome of Syntrophobotulus glycolicus DSM 8271.</title>
        <authorList>
            <person name="Lucas S."/>
            <person name="Copeland A."/>
            <person name="Lapidus A."/>
            <person name="Bruce D."/>
            <person name="Goodwin L."/>
            <person name="Pitluck S."/>
            <person name="Kyrpides N."/>
            <person name="Mavromatis K."/>
            <person name="Pagani I."/>
            <person name="Ivanova N."/>
            <person name="Mikhailova N."/>
            <person name="Chertkov O."/>
            <person name="Held B."/>
            <person name="Detter J.C."/>
            <person name="Tapia R."/>
            <person name="Han C."/>
            <person name="Land M."/>
            <person name="Hauser L."/>
            <person name="Markowitz V."/>
            <person name="Cheng J.-F."/>
            <person name="Hugenholtz P."/>
            <person name="Woyke T."/>
            <person name="Wu D."/>
            <person name="Spring S."/>
            <person name="Schroeder M."/>
            <person name="Brambilla E."/>
            <person name="Klenk H.-P."/>
            <person name="Eisen J.A."/>
        </authorList>
    </citation>
    <scope>NUCLEOTIDE SEQUENCE [LARGE SCALE GENOMIC DNA]</scope>
    <source>
        <strain evidence="10">DSM 8271 / FlGlyR</strain>
    </source>
</reference>
<dbReference type="SUPFAM" id="SSF51735">
    <property type="entry name" value="NAD(P)-binding Rossmann-fold domains"/>
    <property type="match status" value="1"/>
</dbReference>
<proteinExistence type="predicted"/>
<sequence length="212" mass="23598">MTSYYPISVDIGNKPVLVVGGGPVACRKVTTLLEYGAQIKVVSPEICEELQALVDQGYCSWAAKSYTIEDIQEEVLVFSCTDMEQVNEQVARDARANFRPVNVVDDPGKCSFFVPAVLRRGDLTIAVSTGGSSPLVARQIRIDLEKIYGPEMKEYLELLRFWRPKIKSALVPAKRIAFWAKVTNGEVLTLIKNGRLPRAKEVIETCFQSLLD</sequence>
<evidence type="ECO:0000259" key="7">
    <source>
        <dbReference type="Pfam" id="PF10414"/>
    </source>
</evidence>
<dbReference type="InterPro" id="IPR028161">
    <property type="entry name" value="Met8-like"/>
</dbReference>
<dbReference type="Proteomes" id="UP000007488">
    <property type="component" value="Chromosome"/>
</dbReference>
<dbReference type="Gene3D" id="1.10.8.610">
    <property type="entry name" value="SirC, precorrin-2 dehydrogenase, C-terminal helical domain-like"/>
    <property type="match status" value="1"/>
</dbReference>
<protein>
    <recommendedName>
        <fullName evidence="2">precorrin-2 dehydrogenase</fullName>
        <ecNumber evidence="2">1.3.1.76</ecNumber>
    </recommendedName>
</protein>
<dbReference type="EMBL" id="CP002547">
    <property type="protein sequence ID" value="ADY54881.1"/>
    <property type="molecule type" value="Genomic_DNA"/>
</dbReference>
<comment type="pathway">
    <text evidence="1">Porphyrin-containing compound metabolism; siroheme biosynthesis; sirohydrochlorin from precorrin-2: step 1/1.</text>
</comment>
<dbReference type="InterPro" id="IPR042518">
    <property type="entry name" value="SirC_C"/>
</dbReference>
<dbReference type="Gene3D" id="3.40.50.720">
    <property type="entry name" value="NAD(P)-binding Rossmann-like Domain"/>
    <property type="match status" value="1"/>
</dbReference>
<dbReference type="InterPro" id="IPR006367">
    <property type="entry name" value="Sirohaem_synthase_N"/>
</dbReference>
<dbReference type="RefSeq" id="WP_013623752.1">
    <property type="nucleotide sequence ID" value="NC_015172.1"/>
</dbReference>
<dbReference type="InterPro" id="IPR028281">
    <property type="entry name" value="Sirohaem_synthase_central"/>
</dbReference>
<evidence type="ECO:0000256" key="5">
    <source>
        <dbReference type="ARBA" id="ARBA00023244"/>
    </source>
</evidence>
<evidence type="ECO:0000259" key="8">
    <source>
        <dbReference type="Pfam" id="PF14824"/>
    </source>
</evidence>
<keyword evidence="3 9" id="KW-0560">Oxidoreductase</keyword>
<name>F0SYT0_SYNGF</name>
<dbReference type="UniPathway" id="UPA00262">
    <property type="reaction ID" value="UER00222"/>
</dbReference>
<dbReference type="STRING" id="645991.Sgly_0516"/>
<feature type="domain" description="Siroheme synthase central" evidence="8">
    <location>
        <begin position="120"/>
        <end position="146"/>
    </location>
</feature>
<dbReference type="InterPro" id="IPR036291">
    <property type="entry name" value="NAD(P)-bd_dom_sf"/>
</dbReference>
<keyword evidence="10" id="KW-1185">Reference proteome</keyword>
<evidence type="ECO:0000256" key="3">
    <source>
        <dbReference type="ARBA" id="ARBA00023002"/>
    </source>
</evidence>
<feature type="domain" description="Sirohaem synthase dimerisation" evidence="7">
    <location>
        <begin position="157"/>
        <end position="204"/>
    </location>
</feature>
<evidence type="ECO:0000313" key="9">
    <source>
        <dbReference type="EMBL" id="ADY54881.1"/>
    </source>
</evidence>
<dbReference type="GO" id="GO:0004325">
    <property type="term" value="F:ferrochelatase activity"/>
    <property type="evidence" value="ECO:0007669"/>
    <property type="project" value="InterPro"/>
</dbReference>
<comment type="catalytic activity">
    <reaction evidence="6">
        <text>precorrin-2 + NAD(+) = sirohydrochlorin + NADH + 2 H(+)</text>
        <dbReference type="Rhea" id="RHEA:15613"/>
        <dbReference type="ChEBI" id="CHEBI:15378"/>
        <dbReference type="ChEBI" id="CHEBI:57540"/>
        <dbReference type="ChEBI" id="CHEBI:57945"/>
        <dbReference type="ChEBI" id="CHEBI:58351"/>
        <dbReference type="ChEBI" id="CHEBI:58827"/>
        <dbReference type="EC" id="1.3.1.76"/>
    </reaction>
</comment>
<dbReference type="AlphaFoldDB" id="F0SYT0"/>
<dbReference type="GO" id="GO:0043115">
    <property type="term" value="F:precorrin-2 dehydrogenase activity"/>
    <property type="evidence" value="ECO:0007669"/>
    <property type="project" value="UniProtKB-EC"/>
</dbReference>
<dbReference type="PANTHER" id="PTHR35330:SF1">
    <property type="entry name" value="SIROHEME BIOSYNTHESIS PROTEIN MET8"/>
    <property type="match status" value="1"/>
</dbReference>
<dbReference type="Pfam" id="PF13241">
    <property type="entry name" value="NAD_binding_7"/>
    <property type="match status" value="1"/>
</dbReference>
<evidence type="ECO:0000256" key="2">
    <source>
        <dbReference type="ARBA" id="ARBA00012400"/>
    </source>
</evidence>
<evidence type="ECO:0000313" key="10">
    <source>
        <dbReference type="Proteomes" id="UP000007488"/>
    </source>
</evidence>
<dbReference type="Pfam" id="PF10414">
    <property type="entry name" value="CysG_dimeriser"/>
    <property type="match status" value="1"/>
</dbReference>
<dbReference type="PANTHER" id="PTHR35330">
    <property type="entry name" value="SIROHEME BIOSYNTHESIS PROTEIN MET8"/>
    <property type="match status" value="1"/>
</dbReference>
<keyword evidence="4" id="KW-0520">NAD</keyword>
<evidence type="ECO:0000256" key="6">
    <source>
        <dbReference type="ARBA" id="ARBA00047561"/>
    </source>
</evidence>
<dbReference type="SUPFAM" id="SSF75615">
    <property type="entry name" value="Siroheme synthase middle domains-like"/>
    <property type="match status" value="1"/>
</dbReference>
<reference evidence="9 10" key="1">
    <citation type="journal article" date="2011" name="Stand. Genomic Sci.">
        <title>Complete genome sequence of Syntrophobotulus glycolicus type strain (FlGlyR).</title>
        <authorList>
            <person name="Han C."/>
            <person name="Mwirichia R."/>
            <person name="Chertkov O."/>
            <person name="Held B."/>
            <person name="Lapidus A."/>
            <person name="Nolan M."/>
            <person name="Lucas S."/>
            <person name="Hammon N."/>
            <person name="Deshpande S."/>
            <person name="Cheng J.F."/>
            <person name="Tapia R."/>
            <person name="Goodwin L."/>
            <person name="Pitluck S."/>
            <person name="Huntemann M."/>
            <person name="Liolios K."/>
            <person name="Ivanova N."/>
            <person name="Pagani I."/>
            <person name="Mavromatis K."/>
            <person name="Ovchinikova G."/>
            <person name="Pati A."/>
            <person name="Chen A."/>
            <person name="Palaniappan K."/>
            <person name="Land M."/>
            <person name="Hauser L."/>
            <person name="Brambilla E.M."/>
            <person name="Rohde M."/>
            <person name="Spring S."/>
            <person name="Sikorski J."/>
            <person name="Goker M."/>
            <person name="Woyke T."/>
            <person name="Bristow J."/>
            <person name="Eisen J.A."/>
            <person name="Markowitz V."/>
            <person name="Hugenholtz P."/>
            <person name="Kyrpides N.C."/>
            <person name="Klenk H.P."/>
            <person name="Detter J.C."/>
        </authorList>
    </citation>
    <scope>NUCLEOTIDE SEQUENCE [LARGE SCALE GENOMIC DNA]</scope>
    <source>
        <strain evidence="10">DSM 8271 / FlGlyR</strain>
    </source>
</reference>
<dbReference type="eggNOG" id="COG1648">
    <property type="taxonomic scope" value="Bacteria"/>
</dbReference>
<dbReference type="HOGENOM" id="CLU_011276_8_1_9"/>
<organism evidence="9 10">
    <name type="scientific">Syntrophobotulus glycolicus (strain DSM 8271 / FlGlyR)</name>
    <dbReference type="NCBI Taxonomy" id="645991"/>
    <lineage>
        <taxon>Bacteria</taxon>
        <taxon>Bacillati</taxon>
        <taxon>Bacillota</taxon>
        <taxon>Clostridia</taxon>
        <taxon>Eubacteriales</taxon>
        <taxon>Desulfitobacteriaceae</taxon>
        <taxon>Syntrophobotulus</taxon>
    </lineage>
</organism>
<evidence type="ECO:0000256" key="4">
    <source>
        <dbReference type="ARBA" id="ARBA00023027"/>
    </source>
</evidence>
<dbReference type="InterPro" id="IPR019478">
    <property type="entry name" value="Sirohaem_synthase_dimer_dom"/>
</dbReference>
<evidence type="ECO:0000256" key="1">
    <source>
        <dbReference type="ARBA" id="ARBA00005010"/>
    </source>
</evidence>